<keyword evidence="2" id="KW-1003">Cell membrane</keyword>
<evidence type="ECO:0000256" key="2">
    <source>
        <dbReference type="ARBA" id="ARBA00022475"/>
    </source>
</evidence>
<dbReference type="PANTHER" id="PTHR30250:SF11">
    <property type="entry name" value="O-ANTIGEN TRANSPORTER-RELATED"/>
    <property type="match status" value="1"/>
</dbReference>
<proteinExistence type="predicted"/>
<feature type="transmembrane region" description="Helical" evidence="6">
    <location>
        <begin position="183"/>
        <end position="206"/>
    </location>
</feature>
<evidence type="ECO:0000256" key="3">
    <source>
        <dbReference type="ARBA" id="ARBA00022692"/>
    </source>
</evidence>
<keyword evidence="4 6" id="KW-1133">Transmembrane helix</keyword>
<dbReference type="PANTHER" id="PTHR30250">
    <property type="entry name" value="PST FAMILY PREDICTED COLANIC ACID TRANSPORTER"/>
    <property type="match status" value="1"/>
</dbReference>
<comment type="subcellular location">
    <subcellularLocation>
        <location evidence="1">Cell membrane</location>
        <topology evidence="1">Multi-pass membrane protein</topology>
    </subcellularLocation>
</comment>
<protein>
    <recommendedName>
        <fullName evidence="9">Flippase</fullName>
    </recommendedName>
</protein>
<feature type="transmembrane region" description="Helical" evidence="6">
    <location>
        <begin position="400"/>
        <end position="419"/>
    </location>
</feature>
<gene>
    <name evidence="7" type="ORF">FC093_12510</name>
</gene>
<feature type="transmembrane region" description="Helical" evidence="6">
    <location>
        <begin position="157"/>
        <end position="177"/>
    </location>
</feature>
<keyword evidence="8" id="KW-1185">Reference proteome</keyword>
<keyword evidence="5 6" id="KW-0472">Membrane</keyword>
<feature type="transmembrane region" description="Helical" evidence="6">
    <location>
        <begin position="51"/>
        <end position="70"/>
    </location>
</feature>
<feature type="transmembrane region" description="Helical" evidence="6">
    <location>
        <begin position="91"/>
        <end position="117"/>
    </location>
</feature>
<dbReference type="Proteomes" id="UP000305848">
    <property type="component" value="Unassembled WGS sequence"/>
</dbReference>
<comment type="caution">
    <text evidence="7">The sequence shown here is derived from an EMBL/GenBank/DDBJ whole genome shotgun (WGS) entry which is preliminary data.</text>
</comment>
<feature type="transmembrane region" description="Helical" evidence="6">
    <location>
        <begin position="281"/>
        <end position="301"/>
    </location>
</feature>
<dbReference type="InterPro" id="IPR050833">
    <property type="entry name" value="Poly_Biosynth_Transport"/>
</dbReference>
<evidence type="ECO:0000256" key="4">
    <source>
        <dbReference type="ARBA" id="ARBA00022989"/>
    </source>
</evidence>
<feature type="transmembrane region" description="Helical" evidence="6">
    <location>
        <begin position="23"/>
        <end position="45"/>
    </location>
</feature>
<evidence type="ECO:0000256" key="6">
    <source>
        <dbReference type="SAM" id="Phobius"/>
    </source>
</evidence>
<dbReference type="Pfam" id="PF01943">
    <property type="entry name" value="Polysacc_synt"/>
    <property type="match status" value="1"/>
</dbReference>
<dbReference type="AlphaFoldDB" id="A0A4U3L1D4"/>
<dbReference type="RefSeq" id="WP_137262132.1">
    <property type="nucleotide sequence ID" value="NZ_SZQL01000009.1"/>
</dbReference>
<organism evidence="7 8">
    <name type="scientific">Ilyomonas limi</name>
    <dbReference type="NCBI Taxonomy" id="2575867"/>
    <lineage>
        <taxon>Bacteria</taxon>
        <taxon>Pseudomonadati</taxon>
        <taxon>Bacteroidota</taxon>
        <taxon>Chitinophagia</taxon>
        <taxon>Chitinophagales</taxon>
        <taxon>Chitinophagaceae</taxon>
        <taxon>Ilyomonas</taxon>
    </lineage>
</organism>
<evidence type="ECO:0008006" key="9">
    <source>
        <dbReference type="Google" id="ProtNLM"/>
    </source>
</evidence>
<feature type="transmembrane region" description="Helical" evidence="6">
    <location>
        <begin position="129"/>
        <end position="150"/>
    </location>
</feature>
<evidence type="ECO:0000256" key="1">
    <source>
        <dbReference type="ARBA" id="ARBA00004651"/>
    </source>
</evidence>
<dbReference type="OrthoDB" id="9815702at2"/>
<feature type="transmembrane region" description="Helical" evidence="6">
    <location>
        <begin position="308"/>
        <end position="331"/>
    </location>
</feature>
<dbReference type="InterPro" id="IPR002797">
    <property type="entry name" value="Polysacc_synth"/>
</dbReference>
<evidence type="ECO:0000256" key="5">
    <source>
        <dbReference type="ARBA" id="ARBA00023136"/>
    </source>
</evidence>
<feature type="transmembrane region" description="Helical" evidence="6">
    <location>
        <begin position="231"/>
        <end position="253"/>
    </location>
</feature>
<reference evidence="7 8" key="1">
    <citation type="submission" date="2019-05" db="EMBL/GenBank/DDBJ databases">
        <title>Panacibacter sp. strain 17mud1-8 Genome sequencing and assembly.</title>
        <authorList>
            <person name="Chhetri G."/>
        </authorList>
    </citation>
    <scope>NUCLEOTIDE SEQUENCE [LARGE SCALE GENOMIC DNA]</scope>
    <source>
        <strain evidence="7 8">17mud1-8</strain>
    </source>
</reference>
<keyword evidence="3 6" id="KW-0812">Transmembrane</keyword>
<dbReference type="GO" id="GO:0005886">
    <property type="term" value="C:plasma membrane"/>
    <property type="evidence" value="ECO:0007669"/>
    <property type="project" value="UniProtKB-SubCell"/>
</dbReference>
<dbReference type="EMBL" id="SZQL01000009">
    <property type="protein sequence ID" value="TKK68029.1"/>
    <property type="molecule type" value="Genomic_DNA"/>
</dbReference>
<evidence type="ECO:0000313" key="7">
    <source>
        <dbReference type="EMBL" id="TKK68029.1"/>
    </source>
</evidence>
<feature type="transmembrane region" description="Helical" evidence="6">
    <location>
        <begin position="372"/>
        <end position="394"/>
    </location>
</feature>
<name>A0A4U3L1D4_9BACT</name>
<evidence type="ECO:0000313" key="8">
    <source>
        <dbReference type="Proteomes" id="UP000305848"/>
    </source>
</evidence>
<sequence>MLLKYIENFSLKRTLQSTIFKNYFFLSIYQVVNFAVPLIIVPYLISRIGVANFGLVAFSYAFVNYFNVIVDYGFNLSATQRISVNRSNKEVVNTIFSTVYISKLIFLSICFLLYIALIYTFPVLYAQRWLHLSSFAIVVGQALIPIWLFQGMEDMKFLAICNILSKLIYFACILLYIRLPTDYYLVNLFQGLSAIVAGILSIYIVLKKFNVRFVRITVKDVKTEVTSGKMLFFSSVAVNIYLNSNAFILGVFASPAEVGIYSIAEKVYYALKQLSNVFSQVIFPQICLLAASSVTALKAFLKKVFVPFIALIMLACVVVFFATHLISSYFLKGEINYHLILLINIFCIAIIINACDIPAFQTLLAYNEKNKYGLVLILGCAINIIANIVLVNLFKSLGTVYAILITESFITFGLGYYFFKVLKQKSHEIPHHL</sequence>
<accession>A0A4U3L1D4</accession>
<feature type="transmembrane region" description="Helical" evidence="6">
    <location>
        <begin position="337"/>
        <end position="360"/>
    </location>
</feature>